<comment type="subcellular location">
    <subcellularLocation>
        <location evidence="1">Golgi apparatus membrane</location>
    </subcellularLocation>
</comment>
<evidence type="ECO:0000256" key="5">
    <source>
        <dbReference type="SAM" id="MobiDB-lite"/>
    </source>
</evidence>
<dbReference type="OMA" id="GEGILGC"/>
<feature type="region of interest" description="Disordered" evidence="5">
    <location>
        <begin position="189"/>
        <end position="244"/>
    </location>
</feature>
<sequence>MGGSQSAPGGFRIFKVCRHSPAERAGLEVFFDFITEVDGLQMVPDQTVFFNKIMESEGRQIKLAVYNCRCRNVRDVYVIPSKWGGQGLLGATVRYDTFENCENQGVRVLDIFPRSPAAAAGLVPYKDWLLGTSDVMFKDLDELVETVNYYLNKPVAVYVYNSDVETIREVILTPNHNWGGDGSIGCDIGTGLLHRIPPPRSMPAQPQTPQIQQQQQPQQQTYPTPPQMQPPPPQHPHKVPEAPPPQQYVAANAAAGQNAPPPYAQPGATESMQQQHQQQQQHPQAAYGYPPQQPYGAYQHHQHHQQQQQGPQVGYQGGYGYAPQQQQQHHHQYGPPPQQMGYPQQAAGGATDLHGGVGAQGAPPRPSPPPAAQPQEGPQMAAYASANTSTAPPPQPPPPPPPPQAAPTVPSQTSDLNGVPAKANGVHVDTSSTISSSPSEEKRQQGYAYAAGDERERGNARMDVQKGPMIHHHQHHYMYQPQAPVAPVPPAADPKQIFGQHQQHNLVPSDLFGPPSSSQSQHDSSSLFGPQPQPHPTQQPHQQQFNPATMQHEGVVDGPPRPGVIYQATANAFQ</sequence>
<dbReference type="InParanoid" id="A0A0G4GEL5"/>
<evidence type="ECO:0000256" key="1">
    <source>
        <dbReference type="ARBA" id="ARBA00004394"/>
    </source>
</evidence>
<dbReference type="SUPFAM" id="SSF50156">
    <property type="entry name" value="PDZ domain-like"/>
    <property type="match status" value="2"/>
</dbReference>
<dbReference type="InterPro" id="IPR036034">
    <property type="entry name" value="PDZ_sf"/>
</dbReference>
<keyword evidence="8" id="KW-1185">Reference proteome</keyword>
<feature type="compositionally biased region" description="Low complexity" evidence="5">
    <location>
        <begin position="203"/>
        <end position="222"/>
    </location>
</feature>
<feature type="compositionally biased region" description="Pro residues" evidence="5">
    <location>
        <begin position="391"/>
        <end position="405"/>
    </location>
</feature>
<keyword evidence="2" id="KW-0677">Repeat</keyword>
<dbReference type="EMBL" id="CDMY01000645">
    <property type="protein sequence ID" value="CEM27830.1"/>
    <property type="molecule type" value="Genomic_DNA"/>
</dbReference>
<dbReference type="STRING" id="1169540.A0A0G4GEL5"/>
<dbReference type="PANTHER" id="PTHR12893">
    <property type="entry name" value="GOLGI REASSEMBLY STACKING PROTEIN GRASP"/>
    <property type="match status" value="1"/>
</dbReference>
<feature type="compositionally biased region" description="Low complexity" evidence="5">
    <location>
        <begin position="265"/>
        <end position="314"/>
    </location>
</feature>
<dbReference type="Pfam" id="PF04495">
    <property type="entry name" value="GRASP55_65"/>
    <property type="match status" value="1"/>
</dbReference>
<proteinExistence type="predicted"/>
<keyword evidence="3" id="KW-0333">Golgi apparatus</keyword>
<feature type="region of interest" description="Disordered" evidence="5">
    <location>
        <begin position="256"/>
        <end position="574"/>
    </location>
</feature>
<evidence type="ECO:0000313" key="8">
    <source>
        <dbReference type="Proteomes" id="UP000041254"/>
    </source>
</evidence>
<feature type="compositionally biased region" description="Low complexity" evidence="5">
    <location>
        <begin position="339"/>
        <end position="350"/>
    </location>
</feature>
<accession>A0A0G4GEL5</accession>
<feature type="compositionally biased region" description="Low complexity" evidence="5">
    <location>
        <begin position="373"/>
        <end position="390"/>
    </location>
</feature>
<gene>
    <name evidence="7" type="ORF">Vbra_9915</name>
</gene>
<feature type="compositionally biased region" description="Pro residues" evidence="5">
    <location>
        <begin position="223"/>
        <end position="234"/>
    </location>
</feature>
<feature type="compositionally biased region" description="Low complexity" evidence="5">
    <location>
        <begin position="516"/>
        <end position="526"/>
    </location>
</feature>
<evidence type="ECO:0000256" key="3">
    <source>
        <dbReference type="ARBA" id="ARBA00023034"/>
    </source>
</evidence>
<dbReference type="InterPro" id="IPR024958">
    <property type="entry name" value="GRASP_PDZ"/>
</dbReference>
<feature type="domain" description="PDZ GRASP-type" evidence="6">
    <location>
        <begin position="63"/>
        <end position="197"/>
    </location>
</feature>
<reference evidence="7 8" key="1">
    <citation type="submission" date="2014-11" db="EMBL/GenBank/DDBJ databases">
        <authorList>
            <person name="Zhu J."/>
            <person name="Qi W."/>
            <person name="Song R."/>
        </authorList>
    </citation>
    <scope>NUCLEOTIDE SEQUENCE [LARGE SCALE GENOMIC DNA]</scope>
</reference>
<dbReference type="GO" id="GO:0000139">
    <property type="term" value="C:Golgi membrane"/>
    <property type="evidence" value="ECO:0007669"/>
    <property type="project" value="UniProtKB-SubCell"/>
</dbReference>
<dbReference type="GO" id="GO:0007030">
    <property type="term" value="P:Golgi organization"/>
    <property type="evidence" value="ECO:0007669"/>
    <property type="project" value="TreeGrafter"/>
</dbReference>
<name>A0A0G4GEL5_VITBC</name>
<dbReference type="VEuPathDB" id="CryptoDB:Vbra_9915"/>
<evidence type="ECO:0000256" key="2">
    <source>
        <dbReference type="ARBA" id="ARBA00022737"/>
    </source>
</evidence>
<feature type="compositionally biased region" description="Basic and acidic residues" evidence="5">
    <location>
        <begin position="452"/>
        <end position="464"/>
    </location>
</feature>
<dbReference type="AlphaFoldDB" id="A0A0G4GEL5"/>
<feature type="compositionally biased region" description="Pro residues" evidence="5">
    <location>
        <begin position="363"/>
        <end position="372"/>
    </location>
</feature>
<dbReference type="InterPro" id="IPR007583">
    <property type="entry name" value="GRASP55_65"/>
</dbReference>
<dbReference type="Proteomes" id="UP000041254">
    <property type="component" value="Unassembled WGS sequence"/>
</dbReference>
<evidence type="ECO:0000259" key="6">
    <source>
        <dbReference type="Pfam" id="PF04495"/>
    </source>
</evidence>
<evidence type="ECO:0000256" key="4">
    <source>
        <dbReference type="ARBA" id="ARBA00023136"/>
    </source>
</evidence>
<protein>
    <recommendedName>
        <fullName evidence="6">PDZ GRASP-type domain-containing protein</fullName>
    </recommendedName>
</protein>
<keyword evidence="4" id="KW-0472">Membrane</keyword>
<dbReference type="Gene3D" id="2.30.42.10">
    <property type="match status" value="2"/>
</dbReference>
<organism evidence="7 8">
    <name type="scientific">Vitrella brassicaformis (strain CCMP3155)</name>
    <dbReference type="NCBI Taxonomy" id="1169540"/>
    <lineage>
        <taxon>Eukaryota</taxon>
        <taxon>Sar</taxon>
        <taxon>Alveolata</taxon>
        <taxon>Colpodellida</taxon>
        <taxon>Vitrellaceae</taxon>
        <taxon>Vitrella</taxon>
    </lineage>
</organism>
<evidence type="ECO:0000313" key="7">
    <source>
        <dbReference type="EMBL" id="CEM27830.1"/>
    </source>
</evidence>
<dbReference type="PANTHER" id="PTHR12893:SF0">
    <property type="entry name" value="GRASP65"/>
    <property type="match status" value="1"/>
</dbReference>
<dbReference type="OrthoDB" id="3318at2759"/>